<keyword evidence="8 9" id="KW-0131">Cell cycle</keyword>
<evidence type="ECO:0000256" key="3">
    <source>
        <dbReference type="ARBA" id="ARBA00022519"/>
    </source>
</evidence>
<dbReference type="PANTHER" id="PTHR35851">
    <property type="entry name" value="CELL DIVISION PROTEIN FTSQ"/>
    <property type="match status" value="1"/>
</dbReference>
<dbReference type="GO" id="GO:0043093">
    <property type="term" value="P:FtsZ-dependent cytokinesis"/>
    <property type="evidence" value="ECO:0007669"/>
    <property type="project" value="UniProtKB-UniRule"/>
</dbReference>
<keyword evidence="12" id="KW-1185">Reference proteome</keyword>
<evidence type="ECO:0000256" key="8">
    <source>
        <dbReference type="ARBA" id="ARBA00023306"/>
    </source>
</evidence>
<dbReference type="GO" id="GO:0005886">
    <property type="term" value="C:plasma membrane"/>
    <property type="evidence" value="ECO:0007669"/>
    <property type="project" value="UniProtKB-SubCell"/>
</dbReference>
<protein>
    <recommendedName>
        <fullName evidence="9">Cell division protein FtsQ</fullName>
    </recommendedName>
</protein>
<dbReference type="GO" id="GO:0090529">
    <property type="term" value="P:cell septum assembly"/>
    <property type="evidence" value="ECO:0007669"/>
    <property type="project" value="InterPro"/>
</dbReference>
<comment type="function">
    <text evidence="9">Essential cell division protein.</text>
</comment>
<evidence type="ECO:0000259" key="10">
    <source>
        <dbReference type="PROSITE" id="PS51779"/>
    </source>
</evidence>
<keyword evidence="2 9" id="KW-1003">Cell membrane</keyword>
<comment type="similarity">
    <text evidence="9">Belongs to the FtsQ/DivIB family. FtsQ subfamily.</text>
</comment>
<dbReference type="EMBL" id="FTOT01000004">
    <property type="protein sequence ID" value="SIT04146.1"/>
    <property type="molecule type" value="Genomic_DNA"/>
</dbReference>
<evidence type="ECO:0000256" key="1">
    <source>
        <dbReference type="ARBA" id="ARBA00004370"/>
    </source>
</evidence>
<dbReference type="HAMAP" id="MF_00911">
    <property type="entry name" value="FtsQ_subfam"/>
    <property type="match status" value="1"/>
</dbReference>
<comment type="subcellular location">
    <subcellularLocation>
        <location evidence="9">Cell inner membrane</location>
        <topology evidence="9">Single-pass type II membrane protein</topology>
    </subcellularLocation>
    <subcellularLocation>
        <location evidence="1">Membrane</location>
    </subcellularLocation>
    <text evidence="9">Localizes to the division septum.</text>
</comment>
<evidence type="ECO:0000256" key="7">
    <source>
        <dbReference type="ARBA" id="ARBA00023136"/>
    </source>
</evidence>
<dbReference type="Proteomes" id="UP000186141">
    <property type="component" value="Unassembled WGS sequence"/>
</dbReference>
<evidence type="ECO:0000313" key="11">
    <source>
        <dbReference type="EMBL" id="SIT04146.1"/>
    </source>
</evidence>
<sequence length="291" mass="32139">MRPLREAAQRRDPAPSRWAYRWHRLWLTPMFRLTVRVGMPLALMASVAGLWLADEGRRTALHDTYVDLRSQFQNRPEFMVNLVAIEGASPLLAEAIRAGLGYGLPLSSFEIDLPATRARVESYDAVARADVRIVSGGVLQVNVTERLPALVWRAPDGVWLVDAGGHRVAQIGARSLRGDLPLIAGQGAAARAAEALDLVQAAGPLVPRLRGLVRMGERRWDVVLDRDQRLMLPEDNPVRALERLIALDQAEGILARDITAVDLRNDRRPTLRLSAEGADTLRQIRLAQTGG</sequence>
<evidence type="ECO:0000256" key="4">
    <source>
        <dbReference type="ARBA" id="ARBA00022618"/>
    </source>
</evidence>
<dbReference type="STRING" id="1086013.SAMN05421774_104301"/>
<keyword evidence="6 9" id="KW-1133">Transmembrane helix</keyword>
<evidence type="ECO:0000313" key="12">
    <source>
        <dbReference type="Proteomes" id="UP000186141"/>
    </source>
</evidence>
<dbReference type="PANTHER" id="PTHR35851:SF1">
    <property type="entry name" value="CELL DIVISION PROTEIN FTSQ"/>
    <property type="match status" value="1"/>
</dbReference>
<keyword evidence="4 9" id="KW-0132">Cell division</keyword>
<dbReference type="InterPro" id="IPR034746">
    <property type="entry name" value="POTRA"/>
</dbReference>
<gene>
    <name evidence="9" type="primary">ftsQ</name>
    <name evidence="11" type="ORF">SAMN05421774_104301</name>
</gene>
<evidence type="ECO:0000256" key="5">
    <source>
        <dbReference type="ARBA" id="ARBA00022692"/>
    </source>
</evidence>
<dbReference type="OrthoDB" id="9783091at2"/>
<keyword evidence="7 9" id="KW-0472">Membrane</keyword>
<dbReference type="AlphaFoldDB" id="A0A1N7P0S6"/>
<reference evidence="11 12" key="1">
    <citation type="submission" date="2017-01" db="EMBL/GenBank/DDBJ databases">
        <authorList>
            <person name="Mah S.A."/>
            <person name="Swanson W.J."/>
            <person name="Moy G.W."/>
            <person name="Vacquier V.D."/>
        </authorList>
    </citation>
    <scope>NUCLEOTIDE SEQUENCE [LARGE SCALE GENOMIC DNA]</scope>
    <source>
        <strain evidence="11 12">DSM 26375</strain>
    </source>
</reference>
<keyword evidence="3 9" id="KW-0997">Cell inner membrane</keyword>
<dbReference type="InterPro" id="IPR026579">
    <property type="entry name" value="FtsQ"/>
</dbReference>
<dbReference type="PROSITE" id="PS51779">
    <property type="entry name" value="POTRA"/>
    <property type="match status" value="1"/>
</dbReference>
<evidence type="ECO:0000256" key="2">
    <source>
        <dbReference type="ARBA" id="ARBA00022475"/>
    </source>
</evidence>
<organism evidence="11 12">
    <name type="scientific">Gemmobacter megaterium</name>
    <dbReference type="NCBI Taxonomy" id="1086013"/>
    <lineage>
        <taxon>Bacteria</taxon>
        <taxon>Pseudomonadati</taxon>
        <taxon>Pseudomonadota</taxon>
        <taxon>Alphaproteobacteria</taxon>
        <taxon>Rhodobacterales</taxon>
        <taxon>Paracoccaceae</taxon>
        <taxon>Gemmobacter</taxon>
    </lineage>
</organism>
<proteinExistence type="inferred from homology"/>
<name>A0A1N7P0S6_9RHOB</name>
<evidence type="ECO:0000256" key="9">
    <source>
        <dbReference type="HAMAP-Rule" id="MF_00911"/>
    </source>
</evidence>
<evidence type="ECO:0000256" key="6">
    <source>
        <dbReference type="ARBA" id="ARBA00022989"/>
    </source>
</evidence>
<feature type="domain" description="POTRA" evidence="10">
    <location>
        <begin position="78"/>
        <end position="146"/>
    </location>
</feature>
<dbReference type="GO" id="GO:0032153">
    <property type="term" value="C:cell division site"/>
    <property type="evidence" value="ECO:0007669"/>
    <property type="project" value="UniProtKB-UniRule"/>
</dbReference>
<dbReference type="Pfam" id="PF03799">
    <property type="entry name" value="FtsQ_DivIB_C"/>
    <property type="match status" value="1"/>
</dbReference>
<accession>A0A1N7P0S6</accession>
<dbReference type="InterPro" id="IPR005548">
    <property type="entry name" value="Cell_div_FtsQ/DivIB_C"/>
</dbReference>
<dbReference type="RefSeq" id="WP_076531632.1">
    <property type="nucleotide sequence ID" value="NZ_BMEH01000004.1"/>
</dbReference>
<keyword evidence="5 9" id="KW-0812">Transmembrane</keyword>